<evidence type="ECO:0000259" key="3">
    <source>
        <dbReference type="PROSITE" id="PS50006"/>
    </source>
</evidence>
<proteinExistence type="predicted"/>
<accession>A0AAE3JDW5</accession>
<dbReference type="SUPFAM" id="SSF49879">
    <property type="entry name" value="SMAD/FHA domain"/>
    <property type="match status" value="1"/>
</dbReference>
<dbReference type="PROSITE" id="PS50006">
    <property type="entry name" value="FHA_DOMAIN"/>
    <property type="match status" value="1"/>
</dbReference>
<dbReference type="RefSeq" id="WP_308453039.1">
    <property type="nucleotide sequence ID" value="NZ_JAJEQR010000010.1"/>
</dbReference>
<name>A0AAE3JDW5_9FIRM</name>
<dbReference type="PANTHER" id="PTHR23308">
    <property type="entry name" value="NUCLEAR INHIBITOR OF PROTEIN PHOSPHATASE-1"/>
    <property type="match status" value="1"/>
</dbReference>
<evidence type="ECO:0000313" key="4">
    <source>
        <dbReference type="EMBL" id="MCC2230334.1"/>
    </source>
</evidence>
<dbReference type="AlphaFoldDB" id="A0AAE3JDW5"/>
<dbReference type="EMBL" id="JAJEQR010000010">
    <property type="protein sequence ID" value="MCC2230334.1"/>
    <property type="molecule type" value="Genomic_DNA"/>
</dbReference>
<organism evidence="4 5">
    <name type="scientific">Hominifimenecus microfluidus</name>
    <dbReference type="NCBI Taxonomy" id="2885348"/>
    <lineage>
        <taxon>Bacteria</taxon>
        <taxon>Bacillati</taxon>
        <taxon>Bacillota</taxon>
        <taxon>Clostridia</taxon>
        <taxon>Lachnospirales</taxon>
        <taxon>Lachnospiraceae</taxon>
        <taxon>Hominifimenecus</taxon>
    </lineage>
</organism>
<gene>
    <name evidence="4" type="ORF">LKD81_04875</name>
</gene>
<protein>
    <submittedName>
        <fullName evidence="4">FHA domain-containing protein</fullName>
    </submittedName>
</protein>
<feature type="transmembrane region" description="Helical" evidence="2">
    <location>
        <begin position="264"/>
        <end position="283"/>
    </location>
</feature>
<keyword evidence="5" id="KW-1185">Reference proteome</keyword>
<feature type="domain" description="FHA" evidence="3">
    <location>
        <begin position="372"/>
        <end position="422"/>
    </location>
</feature>
<evidence type="ECO:0000313" key="5">
    <source>
        <dbReference type="Proteomes" id="UP001198182"/>
    </source>
</evidence>
<dbReference type="SMART" id="SM00240">
    <property type="entry name" value="FHA"/>
    <property type="match status" value="1"/>
</dbReference>
<dbReference type="Pfam" id="PF19909">
    <property type="entry name" value="DUF6382"/>
    <property type="match status" value="1"/>
</dbReference>
<keyword evidence="2" id="KW-1133">Transmembrane helix</keyword>
<keyword evidence="2" id="KW-0812">Transmembrane</keyword>
<sequence>MEVRYQRELNENYLVLEDICPGDEYAVRMLAENEIPGFLKMKRKQMDRTWSFYYEISGRQSVQRILERRPVSSEELRRLFCGIDAALQTLEKYLLLPDGVRLEPEFIYVKPDFSDPLLCYYPADMESFFNGARRLTQYFLNKIDHADAESVEIVYEMFRISGEDDFGFRDLMQVFHKEEEEAEEEIYLKGDTVSIRQEEHGVQLSQKKENGEDRQSEWNRQKDRWNREEKREEELEPWSISKEREDADKSLRTEYLTEKTARPFCAIFLPAGGFLMLGALYFTGCLNRFSMGIQLLILVGGTAALIAVGVLLYWQQKKPDPVWESIREEAFSSGGPETELLCGKRPEASMRAILISQNLLHHENLEIDSFPWILGKVPGECTCLLDSQVISRLHARIEAGDGILTLYDLGSTNGTFVNRKRLKEGEACILRNGDQVAFADFAYLLQI</sequence>
<keyword evidence="2" id="KW-0472">Membrane</keyword>
<feature type="transmembrane region" description="Helical" evidence="2">
    <location>
        <begin position="289"/>
        <end position="314"/>
    </location>
</feature>
<dbReference type="CDD" id="cd00060">
    <property type="entry name" value="FHA"/>
    <property type="match status" value="1"/>
</dbReference>
<dbReference type="Gene3D" id="2.60.200.20">
    <property type="match status" value="1"/>
</dbReference>
<dbReference type="InterPro" id="IPR050923">
    <property type="entry name" value="Cell_Proc_Reg/RNA_Proc"/>
</dbReference>
<feature type="region of interest" description="Disordered" evidence="1">
    <location>
        <begin position="199"/>
        <end position="226"/>
    </location>
</feature>
<dbReference type="Proteomes" id="UP001198182">
    <property type="component" value="Unassembled WGS sequence"/>
</dbReference>
<evidence type="ECO:0000256" key="1">
    <source>
        <dbReference type="SAM" id="MobiDB-lite"/>
    </source>
</evidence>
<dbReference type="InterPro" id="IPR045962">
    <property type="entry name" value="DUF6382"/>
</dbReference>
<evidence type="ECO:0000256" key="2">
    <source>
        <dbReference type="SAM" id="Phobius"/>
    </source>
</evidence>
<comment type="caution">
    <text evidence="4">The sequence shown here is derived from an EMBL/GenBank/DDBJ whole genome shotgun (WGS) entry which is preliminary data.</text>
</comment>
<dbReference type="InterPro" id="IPR000253">
    <property type="entry name" value="FHA_dom"/>
</dbReference>
<dbReference type="InterPro" id="IPR008984">
    <property type="entry name" value="SMAD_FHA_dom_sf"/>
</dbReference>
<reference evidence="4" key="1">
    <citation type="submission" date="2021-10" db="EMBL/GenBank/DDBJ databases">
        <title>Anaerobic single-cell dispensing facilitates the cultivation of human gut bacteria.</title>
        <authorList>
            <person name="Afrizal A."/>
        </authorList>
    </citation>
    <scope>NUCLEOTIDE SEQUENCE</scope>
    <source>
        <strain evidence="4">CLA-AA-H215</strain>
    </source>
</reference>
<dbReference type="Pfam" id="PF00498">
    <property type="entry name" value="FHA"/>
    <property type="match status" value="1"/>
</dbReference>